<dbReference type="Pfam" id="PF04295">
    <property type="entry name" value="GD_AH_second"/>
    <property type="match status" value="1"/>
</dbReference>
<evidence type="ECO:0000313" key="2">
    <source>
        <dbReference type="EMBL" id="GAF87432.1"/>
    </source>
</evidence>
<feature type="non-terminal residue" evidence="2">
    <location>
        <position position="138"/>
    </location>
</feature>
<dbReference type="PANTHER" id="PTHR30536">
    <property type="entry name" value="ALTRONATE/GALACTARATE DEHYDRATASE"/>
    <property type="match status" value="1"/>
</dbReference>
<dbReference type="GO" id="GO:0019698">
    <property type="term" value="P:D-galacturonate catabolic process"/>
    <property type="evidence" value="ECO:0007669"/>
    <property type="project" value="TreeGrafter"/>
</dbReference>
<dbReference type="PANTHER" id="PTHR30536:SF5">
    <property type="entry name" value="ALTRONATE DEHYDRATASE"/>
    <property type="match status" value="1"/>
</dbReference>
<proteinExistence type="predicted"/>
<gene>
    <name evidence="2" type="ORF">S01H1_22237</name>
</gene>
<feature type="domain" description="D-galactarate/Altronate dehydratase second" evidence="1">
    <location>
        <begin position="5"/>
        <end position="132"/>
    </location>
</feature>
<reference evidence="2" key="1">
    <citation type="journal article" date="2014" name="Front. Microbiol.">
        <title>High frequency of phylogenetically diverse reductive dehalogenase-homologous genes in deep subseafloor sedimentary metagenomes.</title>
        <authorList>
            <person name="Kawai M."/>
            <person name="Futagami T."/>
            <person name="Toyoda A."/>
            <person name="Takaki Y."/>
            <person name="Nishi S."/>
            <person name="Hori S."/>
            <person name="Arai W."/>
            <person name="Tsubouchi T."/>
            <person name="Morono Y."/>
            <person name="Uchiyama I."/>
            <person name="Ito T."/>
            <person name="Fujiyama A."/>
            <person name="Inagaki F."/>
            <person name="Takami H."/>
        </authorList>
    </citation>
    <scope>NUCLEOTIDE SEQUENCE</scope>
    <source>
        <strain evidence="2">Expedition CK06-06</strain>
    </source>
</reference>
<comment type="caution">
    <text evidence="2">The sequence shown here is derived from an EMBL/GenBank/DDBJ whole genome shotgun (WGS) entry which is preliminary data.</text>
</comment>
<accession>X0TH18</accession>
<dbReference type="InterPro" id="IPR007392">
    <property type="entry name" value="GD_AH_second"/>
</dbReference>
<dbReference type="EMBL" id="BARS01012505">
    <property type="protein sequence ID" value="GAF87432.1"/>
    <property type="molecule type" value="Genomic_DNA"/>
</dbReference>
<dbReference type="AlphaFoldDB" id="X0TH18"/>
<dbReference type="GO" id="GO:0016829">
    <property type="term" value="F:lyase activity"/>
    <property type="evidence" value="ECO:0007669"/>
    <property type="project" value="InterPro"/>
</dbReference>
<organism evidence="2">
    <name type="scientific">marine sediment metagenome</name>
    <dbReference type="NCBI Taxonomy" id="412755"/>
    <lineage>
        <taxon>unclassified sequences</taxon>
        <taxon>metagenomes</taxon>
        <taxon>ecological metagenomes</taxon>
    </lineage>
</organism>
<dbReference type="InterPro" id="IPR052172">
    <property type="entry name" value="UxaA_altronate/galactarate_dh"/>
</dbReference>
<name>X0TH18_9ZZZZ</name>
<sequence length="138" mass="14489">MNFRGYRRANGTVGTRNHVLVLPTVICAVAVAEMISRTVPGTVAVSHPHGCGHMGAEKEHIIRTMSGFAASPNAAGVLLVGLGCELITPGVIAEKLDKFGQRYEIISIQEAGGTLASVAKGKALAEKLLKEAAEARRE</sequence>
<evidence type="ECO:0000259" key="1">
    <source>
        <dbReference type="Pfam" id="PF04295"/>
    </source>
</evidence>
<protein>
    <recommendedName>
        <fullName evidence="1">D-galactarate/Altronate dehydratase second domain-containing protein</fullName>
    </recommendedName>
</protein>